<name>A0A1Z5KDS8_FISSO</name>
<organism evidence="1 2">
    <name type="scientific">Fistulifera solaris</name>
    <name type="common">Oleaginous diatom</name>
    <dbReference type="NCBI Taxonomy" id="1519565"/>
    <lineage>
        <taxon>Eukaryota</taxon>
        <taxon>Sar</taxon>
        <taxon>Stramenopiles</taxon>
        <taxon>Ochrophyta</taxon>
        <taxon>Bacillariophyta</taxon>
        <taxon>Bacillariophyceae</taxon>
        <taxon>Bacillariophycidae</taxon>
        <taxon>Naviculales</taxon>
        <taxon>Naviculaceae</taxon>
        <taxon>Fistulifera</taxon>
    </lineage>
</organism>
<dbReference type="InParanoid" id="A0A1Z5KDS8"/>
<proteinExistence type="predicted"/>
<evidence type="ECO:0000313" key="2">
    <source>
        <dbReference type="Proteomes" id="UP000198406"/>
    </source>
</evidence>
<dbReference type="Proteomes" id="UP000198406">
    <property type="component" value="Unassembled WGS sequence"/>
</dbReference>
<gene>
    <name evidence="1" type="ORF">FisN_2Hh057</name>
</gene>
<dbReference type="EMBL" id="BDSP01000209">
    <property type="protein sequence ID" value="GAX24454.1"/>
    <property type="molecule type" value="Genomic_DNA"/>
</dbReference>
<protein>
    <recommendedName>
        <fullName evidence="3">Mitochondrial pyruvate carrier</fullName>
    </recommendedName>
</protein>
<keyword evidence="2" id="KW-1185">Reference proteome</keyword>
<evidence type="ECO:0000313" key="1">
    <source>
        <dbReference type="EMBL" id="GAX24454.1"/>
    </source>
</evidence>
<evidence type="ECO:0008006" key="3">
    <source>
        <dbReference type="Google" id="ProtNLM"/>
    </source>
</evidence>
<accession>A0A1Z5KDS8</accession>
<dbReference type="AlphaFoldDB" id="A0A1Z5KDS8"/>
<reference evidence="1 2" key="1">
    <citation type="journal article" date="2015" name="Plant Cell">
        <title>Oil accumulation by the oleaginous diatom Fistulifera solaris as revealed by the genome and transcriptome.</title>
        <authorList>
            <person name="Tanaka T."/>
            <person name="Maeda Y."/>
            <person name="Veluchamy A."/>
            <person name="Tanaka M."/>
            <person name="Abida H."/>
            <person name="Marechal E."/>
            <person name="Bowler C."/>
            <person name="Muto M."/>
            <person name="Sunaga Y."/>
            <person name="Tanaka M."/>
            <person name="Yoshino T."/>
            <person name="Taniguchi T."/>
            <person name="Fukuda Y."/>
            <person name="Nemoto M."/>
            <person name="Matsumoto M."/>
            <person name="Wong P.S."/>
            <person name="Aburatani S."/>
            <person name="Fujibuchi W."/>
        </authorList>
    </citation>
    <scope>NUCLEOTIDE SEQUENCE [LARGE SCALE GENOMIC DNA]</scope>
    <source>
        <strain evidence="1 2">JPCC DA0580</strain>
    </source>
</reference>
<comment type="caution">
    <text evidence="1">The sequence shown here is derived from an EMBL/GenBank/DDBJ whole genome shotgun (WGS) entry which is preliminary data.</text>
</comment>
<sequence length="130" mass="14743">MPMQRYTTLLQQLARKQQRQTQRSLSLPTSSTHQCYFTYWSLLGACAGWSMTASSESPPSLAMTQDAVLYSTVWAIASLGVTRNLSLMACHLSNVGAVLYHYLDTHAERFQMKSYHTDDWQCHGERTESS</sequence>